<keyword evidence="3" id="KW-1185">Reference proteome</keyword>
<reference evidence="2" key="1">
    <citation type="submission" date="2009-02" db="EMBL/GenBank/DDBJ databases">
        <title>The Genome Sequence of Ajellomyces capsulatus strain G186AR.</title>
        <authorList>
            <consortium name="The Broad Institute Genome Sequencing Platform"/>
            <person name="Champion M."/>
            <person name="Cuomo C."/>
            <person name="Ma L.-J."/>
            <person name="Henn M.R."/>
            <person name="Sil A."/>
            <person name="Goldman B."/>
            <person name="Young S.K."/>
            <person name="Kodira C.D."/>
            <person name="Zeng Q."/>
            <person name="Koehrsen M."/>
            <person name="Alvarado L."/>
            <person name="Berlin A."/>
            <person name="Borenstein D."/>
            <person name="Chen Z."/>
            <person name="Engels R."/>
            <person name="Freedman E."/>
            <person name="Gellesch M."/>
            <person name="Goldberg J."/>
            <person name="Griggs A."/>
            <person name="Gujja S."/>
            <person name="Heiman D."/>
            <person name="Hepburn T."/>
            <person name="Howarth C."/>
            <person name="Jen D."/>
            <person name="Larson L."/>
            <person name="Lewis B."/>
            <person name="Mehta T."/>
            <person name="Park D."/>
            <person name="Pearson M."/>
            <person name="Roberts A."/>
            <person name="Saif S."/>
            <person name="Shea T."/>
            <person name="Shenoy N."/>
            <person name="Sisk P."/>
            <person name="Stolte C."/>
            <person name="Sykes S."/>
            <person name="Walk T."/>
            <person name="White J."/>
            <person name="Yandava C."/>
            <person name="Klein B."/>
            <person name="McEwen J.G."/>
            <person name="Puccia R."/>
            <person name="Goldman G.H."/>
            <person name="Felipe M.S."/>
            <person name="Nino-Vega G."/>
            <person name="San-Blas G."/>
            <person name="Taylor J."/>
            <person name="Mendoza L."/>
            <person name="Galagan J."/>
            <person name="Nusbaum C."/>
            <person name="Birren B."/>
        </authorList>
    </citation>
    <scope>NUCLEOTIDE SEQUENCE</scope>
    <source>
        <strain evidence="2">G186AR</strain>
    </source>
</reference>
<gene>
    <name evidence="2" type="ORF">HCBG_05147</name>
</gene>
<feature type="region of interest" description="Disordered" evidence="1">
    <location>
        <begin position="1"/>
        <end position="25"/>
    </location>
</feature>
<dbReference type="GeneID" id="69038163"/>
<protein>
    <submittedName>
        <fullName evidence="2">Uncharacterized protein</fullName>
    </submittedName>
</protein>
<dbReference type="EMBL" id="GG663368">
    <property type="protein sequence ID" value="EEH06927.1"/>
    <property type="molecule type" value="Genomic_DNA"/>
</dbReference>
<dbReference type="Proteomes" id="UP000001631">
    <property type="component" value="Unassembled WGS sequence"/>
</dbReference>
<accession>C0NPR7</accession>
<name>C0NPR7_AJECG</name>
<evidence type="ECO:0000256" key="1">
    <source>
        <dbReference type="SAM" id="MobiDB-lite"/>
    </source>
</evidence>
<proteinExistence type="predicted"/>
<dbReference type="RefSeq" id="XP_045287408.1">
    <property type="nucleotide sequence ID" value="XM_045432196.1"/>
</dbReference>
<organism evidence="2 3">
    <name type="scientific">Ajellomyces capsulatus (strain G186AR / H82 / ATCC MYA-2454 / RMSCC 2432)</name>
    <name type="common">Darling's disease fungus</name>
    <name type="synonym">Histoplasma capsulatum</name>
    <dbReference type="NCBI Taxonomy" id="447093"/>
    <lineage>
        <taxon>Eukaryota</taxon>
        <taxon>Fungi</taxon>
        <taxon>Dikarya</taxon>
        <taxon>Ascomycota</taxon>
        <taxon>Pezizomycotina</taxon>
        <taxon>Eurotiomycetes</taxon>
        <taxon>Eurotiomycetidae</taxon>
        <taxon>Onygenales</taxon>
        <taxon>Ajellomycetaceae</taxon>
        <taxon>Histoplasma</taxon>
    </lineage>
</organism>
<evidence type="ECO:0000313" key="2">
    <source>
        <dbReference type="EMBL" id="EEH06927.1"/>
    </source>
</evidence>
<dbReference type="AlphaFoldDB" id="C0NPR7"/>
<evidence type="ECO:0000313" key="3">
    <source>
        <dbReference type="Proteomes" id="UP000001631"/>
    </source>
</evidence>
<dbReference type="HOGENOM" id="CLU_1948227_0_0_1"/>
<dbReference type="InParanoid" id="C0NPR7"/>
<sequence>MDSCHGIAYPSWPPSSSKRPGSAIGADARVGEAQALSRSASQQAQTLGVASVMSTELIRGYEESLRNPGRFSPDAERDWLPAVPPFTNWSGHIQRNTQTTSRNYDDIDGFLAWNVLKNCGFLPWPEFSN</sequence>